<accession>A0AAV4JF01</accession>
<comment type="caution">
    <text evidence="3">The sequence shown here is derived from an EMBL/GenBank/DDBJ whole genome shotgun (WGS) entry which is preliminary data.</text>
</comment>
<feature type="chain" id="PRO_5043338109" evidence="2">
    <location>
        <begin position="20"/>
        <end position="103"/>
    </location>
</feature>
<feature type="compositionally biased region" description="Acidic residues" evidence="1">
    <location>
        <begin position="46"/>
        <end position="57"/>
    </location>
</feature>
<keyword evidence="4" id="KW-1185">Reference proteome</keyword>
<dbReference type="Proteomes" id="UP000762676">
    <property type="component" value="Unassembled WGS sequence"/>
</dbReference>
<organism evidence="3 4">
    <name type="scientific">Elysia marginata</name>
    <dbReference type="NCBI Taxonomy" id="1093978"/>
    <lineage>
        <taxon>Eukaryota</taxon>
        <taxon>Metazoa</taxon>
        <taxon>Spiralia</taxon>
        <taxon>Lophotrochozoa</taxon>
        <taxon>Mollusca</taxon>
        <taxon>Gastropoda</taxon>
        <taxon>Heterobranchia</taxon>
        <taxon>Euthyneura</taxon>
        <taxon>Panpulmonata</taxon>
        <taxon>Sacoglossa</taxon>
        <taxon>Placobranchoidea</taxon>
        <taxon>Plakobranchidae</taxon>
        <taxon>Elysia</taxon>
    </lineage>
</organism>
<feature type="compositionally biased region" description="Acidic residues" evidence="1">
    <location>
        <begin position="29"/>
        <end position="38"/>
    </location>
</feature>
<protein>
    <submittedName>
        <fullName evidence="3">Uncharacterized protein</fullName>
    </submittedName>
</protein>
<dbReference type="EMBL" id="BMAT01006831">
    <property type="protein sequence ID" value="GFS20619.1"/>
    <property type="molecule type" value="Genomic_DNA"/>
</dbReference>
<reference evidence="3 4" key="1">
    <citation type="journal article" date="2021" name="Elife">
        <title>Chloroplast acquisition without the gene transfer in kleptoplastic sea slugs, Plakobranchus ocellatus.</title>
        <authorList>
            <person name="Maeda T."/>
            <person name="Takahashi S."/>
            <person name="Yoshida T."/>
            <person name="Shimamura S."/>
            <person name="Takaki Y."/>
            <person name="Nagai Y."/>
            <person name="Toyoda A."/>
            <person name="Suzuki Y."/>
            <person name="Arimoto A."/>
            <person name="Ishii H."/>
            <person name="Satoh N."/>
            <person name="Nishiyama T."/>
            <person name="Hasebe M."/>
            <person name="Maruyama T."/>
            <person name="Minagawa J."/>
            <person name="Obokata J."/>
            <person name="Shigenobu S."/>
        </authorList>
    </citation>
    <scope>NUCLEOTIDE SEQUENCE [LARGE SCALE GENOMIC DNA]</scope>
</reference>
<keyword evidence="2" id="KW-0732">Signal</keyword>
<evidence type="ECO:0000313" key="3">
    <source>
        <dbReference type="EMBL" id="GFS20619.1"/>
    </source>
</evidence>
<sequence>MTRILVMFAVEVVQIMVMTIHVVIDSCDDDDEDGDIGDDTYNAVSDENDSCSDGVDNDDDDYDYLDNDGDGGIILMIMMGSDMTMMCSLSRNQQFYSSPHNYT</sequence>
<name>A0AAV4JF01_9GAST</name>
<proteinExistence type="predicted"/>
<dbReference type="AlphaFoldDB" id="A0AAV4JF01"/>
<evidence type="ECO:0000256" key="2">
    <source>
        <dbReference type="SAM" id="SignalP"/>
    </source>
</evidence>
<evidence type="ECO:0000313" key="4">
    <source>
        <dbReference type="Proteomes" id="UP000762676"/>
    </source>
</evidence>
<feature type="signal peptide" evidence="2">
    <location>
        <begin position="1"/>
        <end position="19"/>
    </location>
</feature>
<feature type="region of interest" description="Disordered" evidence="1">
    <location>
        <begin position="29"/>
        <end position="57"/>
    </location>
</feature>
<gene>
    <name evidence="3" type="ORF">ElyMa_003317600</name>
</gene>
<evidence type="ECO:0000256" key="1">
    <source>
        <dbReference type="SAM" id="MobiDB-lite"/>
    </source>
</evidence>